<comment type="caution">
    <text evidence="2">The sequence shown here is derived from an EMBL/GenBank/DDBJ whole genome shotgun (WGS) entry which is preliminary data.</text>
</comment>
<dbReference type="GeneID" id="96242530"/>
<protein>
    <submittedName>
        <fullName evidence="2">Uncharacterized protein</fullName>
    </submittedName>
</protein>
<organism evidence="2 3">
    <name type="scientific">Nocardia rhamnosiphila</name>
    <dbReference type="NCBI Taxonomy" id="426716"/>
    <lineage>
        <taxon>Bacteria</taxon>
        <taxon>Bacillati</taxon>
        <taxon>Actinomycetota</taxon>
        <taxon>Actinomycetes</taxon>
        <taxon>Mycobacteriales</taxon>
        <taxon>Nocardiaceae</taxon>
        <taxon>Nocardia</taxon>
    </lineage>
</organism>
<evidence type="ECO:0000313" key="2">
    <source>
        <dbReference type="EMBL" id="MEU1952409.1"/>
    </source>
</evidence>
<sequence>MPAQGKANSTTRVAAADGGGSAREKASGSPAKPAGQPTTEAAPAATLALPFFDAKVAIPGQGIKMKAGPVELSLPTRYLYYGGLGALTVAGAVEWPIAGALAATGLIVGRLRKPAARPETVGADAAAT</sequence>
<evidence type="ECO:0000256" key="1">
    <source>
        <dbReference type="SAM" id="MobiDB-lite"/>
    </source>
</evidence>
<gene>
    <name evidence="2" type="ORF">ABZ510_11150</name>
</gene>
<keyword evidence="3" id="KW-1185">Reference proteome</keyword>
<evidence type="ECO:0000313" key="3">
    <source>
        <dbReference type="Proteomes" id="UP001550628"/>
    </source>
</evidence>
<feature type="region of interest" description="Disordered" evidence="1">
    <location>
        <begin position="1"/>
        <end position="40"/>
    </location>
</feature>
<dbReference type="RefSeq" id="WP_030519674.1">
    <property type="nucleotide sequence ID" value="NZ_JBEYBD010000004.1"/>
</dbReference>
<feature type="compositionally biased region" description="Polar residues" evidence="1">
    <location>
        <begin position="1"/>
        <end position="12"/>
    </location>
</feature>
<reference evidence="2 3" key="1">
    <citation type="submission" date="2024-06" db="EMBL/GenBank/DDBJ databases">
        <title>The Natural Products Discovery Center: Release of the First 8490 Sequenced Strains for Exploring Actinobacteria Biosynthetic Diversity.</title>
        <authorList>
            <person name="Kalkreuter E."/>
            <person name="Kautsar S.A."/>
            <person name="Yang D."/>
            <person name="Bader C.D."/>
            <person name="Teijaro C.N."/>
            <person name="Fluegel L."/>
            <person name="Davis C.M."/>
            <person name="Simpson J.R."/>
            <person name="Lauterbach L."/>
            <person name="Steele A.D."/>
            <person name="Gui C."/>
            <person name="Meng S."/>
            <person name="Li G."/>
            <person name="Viehrig K."/>
            <person name="Ye F."/>
            <person name="Su P."/>
            <person name="Kiefer A.F."/>
            <person name="Nichols A."/>
            <person name="Cepeda A.J."/>
            <person name="Yan W."/>
            <person name="Fan B."/>
            <person name="Jiang Y."/>
            <person name="Adhikari A."/>
            <person name="Zheng C.-J."/>
            <person name="Schuster L."/>
            <person name="Cowan T.M."/>
            <person name="Smanski M.J."/>
            <person name="Chevrette M.G."/>
            <person name="De Carvalho L.P.S."/>
            <person name="Shen B."/>
        </authorList>
    </citation>
    <scope>NUCLEOTIDE SEQUENCE [LARGE SCALE GENOMIC DNA]</scope>
    <source>
        <strain evidence="2 3">NPDC019708</strain>
    </source>
</reference>
<dbReference type="Proteomes" id="UP001550628">
    <property type="component" value="Unassembled WGS sequence"/>
</dbReference>
<proteinExistence type="predicted"/>
<accession>A0ABV2WNF0</accession>
<name>A0ABV2WNF0_9NOCA</name>
<dbReference type="EMBL" id="JBEYBF010000006">
    <property type="protein sequence ID" value="MEU1952409.1"/>
    <property type="molecule type" value="Genomic_DNA"/>
</dbReference>